<protein>
    <submittedName>
        <fullName evidence="2">ORF123</fullName>
    </submittedName>
</protein>
<accession>A0AA48SIT5</accession>
<evidence type="ECO:0000313" key="2">
    <source>
        <dbReference type="EMBL" id="DBA11824.1"/>
    </source>
</evidence>
<feature type="compositionally biased region" description="Polar residues" evidence="1">
    <location>
        <begin position="683"/>
        <end position="696"/>
    </location>
</feature>
<name>A0AA48SIT5_9VIRU</name>
<organism evidence="2">
    <name type="scientific">Malaco herpesvirus 1</name>
    <dbReference type="NCBI Taxonomy" id="3031797"/>
    <lineage>
        <taxon>Viruses</taxon>
        <taxon>Duplodnaviria</taxon>
        <taxon>Heunggongvirae</taxon>
        <taxon>Peploviricota</taxon>
        <taxon>Herviviricetes</taxon>
        <taxon>Herpesvirales</taxon>
        <taxon>Malacoherpesviridae</taxon>
    </lineage>
</organism>
<evidence type="ECO:0000256" key="1">
    <source>
        <dbReference type="SAM" id="MobiDB-lite"/>
    </source>
</evidence>
<dbReference type="EMBL" id="BK063097">
    <property type="protein sequence ID" value="DBA11824.1"/>
    <property type="molecule type" value="Genomic_DNA"/>
</dbReference>
<feature type="region of interest" description="Disordered" evidence="1">
    <location>
        <begin position="669"/>
        <end position="776"/>
    </location>
</feature>
<proteinExistence type="predicted"/>
<reference evidence="2" key="1">
    <citation type="journal article" date="2023" name="Front. Mar. Sci.">
        <title>Tracing the invertebrate herpesviruses in the global sequence datasets.</title>
        <authorList>
            <person name="Rosani U."/>
            <person name="Gaia M."/>
            <person name="Delmont T.O."/>
            <person name="Krupovic M."/>
        </authorList>
    </citation>
    <scope>NUCLEOTIDE SEQUENCE</scope>
    <source>
        <strain evidence="2">MalacoHV1/China/2018</strain>
    </source>
</reference>
<reference evidence="2" key="2">
    <citation type="submission" date="2023-01" db="EMBL/GenBank/DDBJ databases">
        <authorList>
            <person name="Rosani U."/>
            <person name="Delmont T.O."/>
            <person name="Gaia M."/>
            <person name="Krupovic M."/>
        </authorList>
    </citation>
    <scope>NUCLEOTIDE SEQUENCE</scope>
    <source>
        <strain evidence="2">MalacoHV1/China/2018</strain>
    </source>
</reference>
<sequence>MNNTDTNNMAGTMKIANEDGDCMGFSNAIGSTTPKKIIYIETRQPINSKDDNSSGYDTHERFIRVNSGQTIQMPVRGEYQLNSSSLSFKLRDEPDMSKVNQFIERYNVKEFHITRFGMFFKRVGSKFRCKAGPAGICKELGVKESDFRRPATTLIKEIMKDLFKNDTDKEDVLKTTYGINFITGLFSNPATENNKTLKLNLYLQEVADGKRTVEELFNTGLVSELSRNNIQQILERKEEEKKLKKRDDMKRYNGDITVKFARYVRQNGSPYATRDTNLPEIEYTFHGYAQQDHPPKQKHDWIWSKEPNWGKSHVIENTILSNYRSERINDVNNAVGIYENADIYWLDEYGEQSKLPFNTLKNLTGGNAQSGSINRKSHGQSCILPQSAQFIITGNVSPAEAYAVYKHGKKYIPRSCLNMLRERFRMKCLDDDTEMELLKWVAPEELTEKEQLDLLKHMYKDVKPLKTCDQVVRKVVEVYNVLKNKKINGITDRVSVDKIELIMRRLFPLDEKVVKVCWTRILEMMNSNEYYTNKYDPLNNEFYLKKYKNDHDIRILTKNVETLFIIGRTVLDNFGDRTGRMLHGLNELCEDNNFLDSLPAYHRNKIQDVFHKQLIIQIRAVLTDKVTKLKREELKKDEEADSQYHQVEIAEAKDIAEFVNVKDEDYDNFSFSNENPIDEEVTETNTTAEPMDTNTITEDETKQEQESISHGSEDDIKPETDGQAHIDLETATVKQPIETETDNTSATTVLLPHPSEPQSSSTNSLKRKRSVEVDEEGLETFESKKLHLDTII</sequence>
<feature type="compositionally biased region" description="Basic and acidic residues" evidence="1">
    <location>
        <begin position="699"/>
        <end position="728"/>
    </location>
</feature>